<reference evidence="2" key="1">
    <citation type="journal article" date="2016" name="Biosci. Biotechnol. Biochem.">
        <title>Bioconversion of AHX to AOH by resting cells of Burkholderia contaminans CH-1.</title>
        <authorList>
            <person name="Choi J.H."/>
            <person name="Kikuchi A."/>
            <person name="Pumkaeo P."/>
            <person name="Hirai H."/>
            <person name="Tokuyama S."/>
            <person name="Kawagishi H."/>
        </authorList>
    </citation>
    <scope>NUCLEOTIDE SEQUENCE</scope>
    <source>
        <strain evidence="2">CH-1</strain>
    </source>
</reference>
<sequence>MGVGGLKDDEAERGERAANERVRIHGRVCGWRIGWNNTDSTDGCTRILAAAPLAAGVGANVRGRTFARERMSARPYEPEAANRMHGTTPRA</sequence>
<reference evidence="2" key="2">
    <citation type="journal article" date="2017" name="Genome Announc.">
        <title>High-Quality Draft Genome Sequence of Burkholderia contaminans CH-1, a Gram-Negative Bacterium That Metabolizes 2-Azahypoxanthine, a Plant Growth-Regulating Compound.</title>
        <authorList>
            <person name="Choi J.-H."/>
            <person name="Sugiura H."/>
            <person name="Moriuchi R."/>
            <person name="Kawagishi H."/>
            <person name="Dohra H."/>
        </authorList>
    </citation>
    <scope>NUCLEOTIDE SEQUENCE</scope>
    <source>
        <strain evidence="2">CH-1</strain>
    </source>
</reference>
<organism evidence="2">
    <name type="scientific">Burkholderia contaminans</name>
    <dbReference type="NCBI Taxonomy" id="488447"/>
    <lineage>
        <taxon>Bacteria</taxon>
        <taxon>Pseudomonadati</taxon>
        <taxon>Pseudomonadota</taxon>
        <taxon>Betaproteobacteria</taxon>
        <taxon>Burkholderiales</taxon>
        <taxon>Burkholderiaceae</taxon>
        <taxon>Burkholderia</taxon>
        <taxon>Burkholderia cepacia complex</taxon>
    </lineage>
</organism>
<gene>
    <name evidence="2" type="ORF">BCCH1_07440</name>
</gene>
<dbReference type="AlphaFoldDB" id="A0A286P676"/>
<proteinExistence type="predicted"/>
<accession>A0A286P676</accession>
<feature type="region of interest" description="Disordered" evidence="1">
    <location>
        <begin position="69"/>
        <end position="91"/>
    </location>
</feature>
<dbReference type="EMBL" id="AP018357">
    <property type="protein sequence ID" value="BBA38326.1"/>
    <property type="molecule type" value="Genomic_DNA"/>
</dbReference>
<protein>
    <submittedName>
        <fullName evidence="2">Uncharacterized protein</fullName>
    </submittedName>
</protein>
<name>A0A286P676_9BURK</name>
<feature type="compositionally biased region" description="Basic and acidic residues" evidence="1">
    <location>
        <begin position="69"/>
        <end position="82"/>
    </location>
</feature>
<evidence type="ECO:0000313" key="2">
    <source>
        <dbReference type="EMBL" id="BBA38326.1"/>
    </source>
</evidence>
<evidence type="ECO:0000256" key="1">
    <source>
        <dbReference type="SAM" id="MobiDB-lite"/>
    </source>
</evidence>